<dbReference type="EMBL" id="GBRH01258554">
    <property type="protein sequence ID" value="JAD39341.1"/>
    <property type="molecule type" value="Transcribed_RNA"/>
</dbReference>
<name>A0A0A8ZKK7_ARUDO</name>
<sequence length="45" mass="5172">MFRLSCISQSTCRVALNDVYHTKAESGFVFWTEATQQLRSDETVD</sequence>
<proteinExistence type="predicted"/>
<reference evidence="1" key="2">
    <citation type="journal article" date="2015" name="Data Brief">
        <title>Shoot transcriptome of the giant reed, Arundo donax.</title>
        <authorList>
            <person name="Barrero R.A."/>
            <person name="Guerrero F.D."/>
            <person name="Moolhuijzen P."/>
            <person name="Goolsby J.A."/>
            <person name="Tidwell J."/>
            <person name="Bellgard S.E."/>
            <person name="Bellgard M.I."/>
        </authorList>
    </citation>
    <scope>NUCLEOTIDE SEQUENCE</scope>
    <source>
        <tissue evidence="1">Shoot tissue taken approximately 20 cm above the soil surface</tissue>
    </source>
</reference>
<accession>A0A0A8ZKK7</accession>
<evidence type="ECO:0000313" key="1">
    <source>
        <dbReference type="EMBL" id="JAD39341.1"/>
    </source>
</evidence>
<dbReference type="AlphaFoldDB" id="A0A0A8ZKK7"/>
<protein>
    <submittedName>
        <fullName evidence="1">Uncharacterized protein</fullName>
    </submittedName>
</protein>
<organism evidence="1">
    <name type="scientific">Arundo donax</name>
    <name type="common">Giant reed</name>
    <name type="synonym">Donax arundinaceus</name>
    <dbReference type="NCBI Taxonomy" id="35708"/>
    <lineage>
        <taxon>Eukaryota</taxon>
        <taxon>Viridiplantae</taxon>
        <taxon>Streptophyta</taxon>
        <taxon>Embryophyta</taxon>
        <taxon>Tracheophyta</taxon>
        <taxon>Spermatophyta</taxon>
        <taxon>Magnoliopsida</taxon>
        <taxon>Liliopsida</taxon>
        <taxon>Poales</taxon>
        <taxon>Poaceae</taxon>
        <taxon>PACMAD clade</taxon>
        <taxon>Arundinoideae</taxon>
        <taxon>Arundineae</taxon>
        <taxon>Arundo</taxon>
    </lineage>
</organism>
<reference evidence="1" key="1">
    <citation type="submission" date="2014-09" db="EMBL/GenBank/DDBJ databases">
        <authorList>
            <person name="Magalhaes I.L.F."/>
            <person name="Oliveira U."/>
            <person name="Santos F.R."/>
            <person name="Vidigal T.H.D.A."/>
            <person name="Brescovit A.D."/>
            <person name="Santos A.J."/>
        </authorList>
    </citation>
    <scope>NUCLEOTIDE SEQUENCE</scope>
    <source>
        <tissue evidence="1">Shoot tissue taken approximately 20 cm above the soil surface</tissue>
    </source>
</reference>